<dbReference type="Proteomes" id="UP000541558">
    <property type="component" value="Unassembled WGS sequence"/>
</dbReference>
<keyword evidence="4" id="KW-1185">Reference proteome</keyword>
<sequence length="92" mass="10051">MSASLLSLIHAALFSTPLDSAPLLSGSKTSRYLLTRRWVRPSPPIHLLRYTTLRATKRLATVKSAEKRAPWSQKSANKHAKSRVALGGGSRA</sequence>
<protein>
    <recommendedName>
        <fullName evidence="5">Secreted protein</fullName>
    </recommendedName>
</protein>
<proteinExistence type="predicted"/>
<evidence type="ECO:0008006" key="5">
    <source>
        <dbReference type="Google" id="ProtNLM"/>
    </source>
</evidence>
<comment type="caution">
    <text evidence="3">The sequence shown here is derived from an EMBL/GenBank/DDBJ whole genome shotgun (WGS) entry which is preliminary data.</text>
</comment>
<dbReference type="OrthoDB" id="10402010at2759"/>
<organism evidence="3 4">
    <name type="scientific">Ephemerocybe angulata</name>
    <dbReference type="NCBI Taxonomy" id="980116"/>
    <lineage>
        <taxon>Eukaryota</taxon>
        <taxon>Fungi</taxon>
        <taxon>Dikarya</taxon>
        <taxon>Basidiomycota</taxon>
        <taxon>Agaricomycotina</taxon>
        <taxon>Agaricomycetes</taxon>
        <taxon>Agaricomycetidae</taxon>
        <taxon>Agaricales</taxon>
        <taxon>Agaricineae</taxon>
        <taxon>Psathyrellaceae</taxon>
        <taxon>Ephemerocybe</taxon>
    </lineage>
</organism>
<gene>
    <name evidence="3" type="ORF">D9611_014067</name>
</gene>
<accession>A0A8H5ARI6</accession>
<dbReference type="AlphaFoldDB" id="A0A8H5ARI6"/>
<name>A0A8H5ARI6_9AGAR</name>
<evidence type="ECO:0000256" key="2">
    <source>
        <dbReference type="SAM" id="SignalP"/>
    </source>
</evidence>
<feature type="signal peptide" evidence="2">
    <location>
        <begin position="1"/>
        <end position="20"/>
    </location>
</feature>
<evidence type="ECO:0000313" key="4">
    <source>
        <dbReference type="Proteomes" id="UP000541558"/>
    </source>
</evidence>
<evidence type="ECO:0000256" key="1">
    <source>
        <dbReference type="SAM" id="MobiDB-lite"/>
    </source>
</evidence>
<feature type="region of interest" description="Disordered" evidence="1">
    <location>
        <begin position="64"/>
        <end position="92"/>
    </location>
</feature>
<evidence type="ECO:0000313" key="3">
    <source>
        <dbReference type="EMBL" id="KAF5309677.1"/>
    </source>
</evidence>
<feature type="chain" id="PRO_5034872953" description="Secreted protein" evidence="2">
    <location>
        <begin position="21"/>
        <end position="92"/>
    </location>
</feature>
<dbReference type="EMBL" id="JAACJK010000234">
    <property type="protein sequence ID" value="KAF5309677.1"/>
    <property type="molecule type" value="Genomic_DNA"/>
</dbReference>
<keyword evidence="2" id="KW-0732">Signal</keyword>
<reference evidence="3 4" key="1">
    <citation type="journal article" date="2020" name="ISME J.">
        <title>Uncovering the hidden diversity of litter-decomposition mechanisms in mushroom-forming fungi.</title>
        <authorList>
            <person name="Floudas D."/>
            <person name="Bentzer J."/>
            <person name="Ahren D."/>
            <person name="Johansson T."/>
            <person name="Persson P."/>
            <person name="Tunlid A."/>
        </authorList>
    </citation>
    <scope>NUCLEOTIDE SEQUENCE [LARGE SCALE GENOMIC DNA]</scope>
    <source>
        <strain evidence="3 4">CBS 175.51</strain>
    </source>
</reference>